<gene>
    <name evidence="2" type="ORF">RF55_13721</name>
</gene>
<sequence length="121" mass="13730">MDILGPLPTITSGNRYLLVIVDCFTKWVEAFPLKNIKARTVAKVFVSQIISKHGVPLEVHTDQGKNFESKLFAELMDLLGIRKTRTTALHPQSDGQVERQLLYILNRMDRLSDNIKPSLII</sequence>
<dbReference type="InterPro" id="IPR001584">
    <property type="entry name" value="Integrase_cat-core"/>
</dbReference>
<dbReference type="GO" id="GO:0003676">
    <property type="term" value="F:nucleic acid binding"/>
    <property type="evidence" value="ECO:0007669"/>
    <property type="project" value="InterPro"/>
</dbReference>
<evidence type="ECO:0000313" key="2">
    <source>
        <dbReference type="EMBL" id="KMQ87095.1"/>
    </source>
</evidence>
<dbReference type="InterPro" id="IPR036397">
    <property type="entry name" value="RNaseH_sf"/>
</dbReference>
<proteinExistence type="predicted"/>
<dbReference type="Gene3D" id="3.30.420.10">
    <property type="entry name" value="Ribonuclease H-like superfamily/Ribonuclease H"/>
    <property type="match status" value="1"/>
</dbReference>
<dbReference type="EMBL" id="LBMM01010991">
    <property type="protein sequence ID" value="KMQ87095.1"/>
    <property type="molecule type" value="Genomic_DNA"/>
</dbReference>
<accession>A0A0J7N338</accession>
<dbReference type="InterPro" id="IPR012337">
    <property type="entry name" value="RNaseH-like_sf"/>
</dbReference>
<dbReference type="PANTHER" id="PTHR37984:SF15">
    <property type="entry name" value="INTEGRASE CATALYTIC DOMAIN-CONTAINING PROTEIN"/>
    <property type="match status" value="1"/>
</dbReference>
<dbReference type="OrthoDB" id="7551731at2759"/>
<keyword evidence="3" id="KW-1185">Reference proteome</keyword>
<protein>
    <submittedName>
        <fullName evidence="2">Integrase core domain protein</fullName>
    </submittedName>
</protein>
<dbReference type="STRING" id="67767.A0A0J7N338"/>
<organism evidence="2 3">
    <name type="scientific">Lasius niger</name>
    <name type="common">Black garden ant</name>
    <dbReference type="NCBI Taxonomy" id="67767"/>
    <lineage>
        <taxon>Eukaryota</taxon>
        <taxon>Metazoa</taxon>
        <taxon>Ecdysozoa</taxon>
        <taxon>Arthropoda</taxon>
        <taxon>Hexapoda</taxon>
        <taxon>Insecta</taxon>
        <taxon>Pterygota</taxon>
        <taxon>Neoptera</taxon>
        <taxon>Endopterygota</taxon>
        <taxon>Hymenoptera</taxon>
        <taxon>Apocrita</taxon>
        <taxon>Aculeata</taxon>
        <taxon>Formicoidea</taxon>
        <taxon>Formicidae</taxon>
        <taxon>Formicinae</taxon>
        <taxon>Lasius</taxon>
        <taxon>Lasius</taxon>
    </lineage>
</organism>
<evidence type="ECO:0000259" key="1">
    <source>
        <dbReference type="PROSITE" id="PS50994"/>
    </source>
</evidence>
<name>A0A0J7N338_LASNI</name>
<feature type="domain" description="Integrase catalytic" evidence="1">
    <location>
        <begin position="1"/>
        <end position="121"/>
    </location>
</feature>
<dbReference type="AlphaFoldDB" id="A0A0J7N338"/>
<dbReference type="PaxDb" id="67767-A0A0J7N338"/>
<evidence type="ECO:0000313" key="3">
    <source>
        <dbReference type="Proteomes" id="UP000036403"/>
    </source>
</evidence>
<dbReference type="SUPFAM" id="SSF53098">
    <property type="entry name" value="Ribonuclease H-like"/>
    <property type="match status" value="1"/>
</dbReference>
<comment type="caution">
    <text evidence="2">The sequence shown here is derived from an EMBL/GenBank/DDBJ whole genome shotgun (WGS) entry which is preliminary data.</text>
</comment>
<dbReference type="PANTHER" id="PTHR37984">
    <property type="entry name" value="PROTEIN CBG26694"/>
    <property type="match status" value="1"/>
</dbReference>
<dbReference type="GO" id="GO:0015074">
    <property type="term" value="P:DNA integration"/>
    <property type="evidence" value="ECO:0007669"/>
    <property type="project" value="InterPro"/>
</dbReference>
<reference evidence="2 3" key="1">
    <citation type="submission" date="2015-04" db="EMBL/GenBank/DDBJ databases">
        <title>Lasius niger genome sequencing.</title>
        <authorList>
            <person name="Konorov E.A."/>
            <person name="Nikitin M.A."/>
            <person name="Kirill M.V."/>
            <person name="Chang P."/>
        </authorList>
    </citation>
    <scope>NUCLEOTIDE SEQUENCE [LARGE SCALE GENOMIC DNA]</scope>
    <source>
        <tissue evidence="2">Whole</tissue>
    </source>
</reference>
<dbReference type="Proteomes" id="UP000036403">
    <property type="component" value="Unassembled WGS sequence"/>
</dbReference>
<dbReference type="PROSITE" id="PS50994">
    <property type="entry name" value="INTEGRASE"/>
    <property type="match status" value="1"/>
</dbReference>
<dbReference type="InterPro" id="IPR050951">
    <property type="entry name" value="Retrovirus_Pol_polyprotein"/>
</dbReference>
<dbReference type="Pfam" id="PF00665">
    <property type="entry name" value="rve"/>
    <property type="match status" value="1"/>
</dbReference>